<dbReference type="InterPro" id="IPR010987">
    <property type="entry name" value="Glutathione-S-Trfase_C-like"/>
</dbReference>
<protein>
    <recommendedName>
        <fullName evidence="7">GST N-terminal domain-containing protein</fullName>
    </recommendedName>
</protein>
<feature type="domain" description="GST N-terminal" evidence="3">
    <location>
        <begin position="2"/>
        <end position="83"/>
    </location>
</feature>
<dbReference type="SUPFAM" id="SSF52833">
    <property type="entry name" value="Thioredoxin-like"/>
    <property type="match status" value="1"/>
</dbReference>
<dbReference type="SFLD" id="SFLDS00019">
    <property type="entry name" value="Glutathione_Transferase_(cytos"/>
    <property type="match status" value="1"/>
</dbReference>
<dbReference type="EMBL" id="MPUH01001900">
    <property type="protein sequence ID" value="OMJ65888.1"/>
    <property type="molecule type" value="Genomic_DNA"/>
</dbReference>
<dbReference type="InterPro" id="IPR036249">
    <property type="entry name" value="Thioredoxin-like_sf"/>
</dbReference>
<evidence type="ECO:0000256" key="2">
    <source>
        <dbReference type="ARBA" id="ARBA00022490"/>
    </source>
</evidence>
<comment type="subcellular location">
    <subcellularLocation>
        <location evidence="1">Cytoplasm</location>
    </subcellularLocation>
</comment>
<dbReference type="InterPro" id="IPR036282">
    <property type="entry name" value="Glutathione-S-Trfase_C_sf"/>
</dbReference>
<organism evidence="5 6">
    <name type="scientific">Stentor coeruleus</name>
    <dbReference type="NCBI Taxonomy" id="5963"/>
    <lineage>
        <taxon>Eukaryota</taxon>
        <taxon>Sar</taxon>
        <taxon>Alveolata</taxon>
        <taxon>Ciliophora</taxon>
        <taxon>Postciliodesmatophora</taxon>
        <taxon>Heterotrichea</taxon>
        <taxon>Heterotrichida</taxon>
        <taxon>Stentoridae</taxon>
        <taxon>Stentor</taxon>
    </lineage>
</organism>
<name>A0A1R2AMY4_9CILI</name>
<dbReference type="Proteomes" id="UP000187209">
    <property type="component" value="Unassembled WGS sequence"/>
</dbReference>
<dbReference type="OrthoDB" id="422574at2759"/>
<comment type="caution">
    <text evidence="5">The sequence shown here is derived from an EMBL/GenBank/DDBJ whole genome shotgun (WGS) entry which is preliminary data.</text>
</comment>
<keyword evidence="2" id="KW-0963">Cytoplasm</keyword>
<reference evidence="5 6" key="1">
    <citation type="submission" date="2016-11" db="EMBL/GenBank/DDBJ databases">
        <title>The macronuclear genome of Stentor coeruleus: a giant cell with tiny introns.</title>
        <authorList>
            <person name="Slabodnick M."/>
            <person name="Ruby J.G."/>
            <person name="Reiff S.B."/>
            <person name="Swart E.C."/>
            <person name="Gosai S."/>
            <person name="Prabakaran S."/>
            <person name="Witkowska E."/>
            <person name="Larue G.E."/>
            <person name="Fisher S."/>
            <person name="Freeman R.M."/>
            <person name="Gunawardena J."/>
            <person name="Chu W."/>
            <person name="Stover N.A."/>
            <person name="Gregory B.D."/>
            <person name="Nowacki M."/>
            <person name="Derisi J."/>
            <person name="Roy S.W."/>
            <person name="Marshall W.F."/>
            <person name="Sood P."/>
        </authorList>
    </citation>
    <scope>NUCLEOTIDE SEQUENCE [LARGE SCALE GENOMIC DNA]</scope>
    <source>
        <strain evidence="5">WM001</strain>
    </source>
</reference>
<sequence length="219" mass="25241">MSELTVYGNILSQPTRSVLTFCRLSGLEFNHQDVDIMKKEHLNDEFTKINPFQTMPVIVHNSFNVWESVACVIYLADVYNVDNQWYPKDPKTRARINSYLLWHNEGVRSPLISYLRAKFLTPKFGGPALTEETEAPYKAKLQEWYNTFKWQLAETNYAGRTATPTIADVFAYNEVASAVALMNLDEQPEIKKWYDEIGAVPGVQEFTQQALEIMRKIFG</sequence>
<gene>
    <name evidence="5" type="ORF">SteCoe_37465</name>
</gene>
<evidence type="ECO:0000313" key="5">
    <source>
        <dbReference type="EMBL" id="OMJ65888.1"/>
    </source>
</evidence>
<feature type="domain" description="GST C-terminal" evidence="4">
    <location>
        <begin position="89"/>
        <end position="217"/>
    </location>
</feature>
<evidence type="ECO:0000259" key="3">
    <source>
        <dbReference type="PROSITE" id="PS50404"/>
    </source>
</evidence>
<dbReference type="PROSITE" id="PS50404">
    <property type="entry name" value="GST_NTER"/>
    <property type="match status" value="1"/>
</dbReference>
<evidence type="ECO:0000259" key="4">
    <source>
        <dbReference type="PROSITE" id="PS50405"/>
    </source>
</evidence>
<accession>A0A1R2AMY4</accession>
<dbReference type="Gene3D" id="1.20.1050.10">
    <property type="match status" value="1"/>
</dbReference>
<keyword evidence="6" id="KW-1185">Reference proteome</keyword>
<dbReference type="PANTHER" id="PTHR43917:SF8">
    <property type="entry name" value="GH16740P-RELATED"/>
    <property type="match status" value="1"/>
</dbReference>
<dbReference type="PANTHER" id="PTHR43917">
    <property type="match status" value="1"/>
</dbReference>
<dbReference type="GO" id="GO:0005737">
    <property type="term" value="C:cytoplasm"/>
    <property type="evidence" value="ECO:0007669"/>
    <property type="project" value="UniProtKB-SubCell"/>
</dbReference>
<evidence type="ECO:0008006" key="7">
    <source>
        <dbReference type="Google" id="ProtNLM"/>
    </source>
</evidence>
<dbReference type="InterPro" id="IPR040079">
    <property type="entry name" value="Glutathione_S-Trfase"/>
</dbReference>
<dbReference type="SFLD" id="SFLDG00358">
    <property type="entry name" value="Main_(cytGST)"/>
    <property type="match status" value="1"/>
</dbReference>
<dbReference type="SUPFAM" id="SSF47616">
    <property type="entry name" value="GST C-terminal domain-like"/>
    <property type="match status" value="1"/>
</dbReference>
<dbReference type="Gene3D" id="3.40.30.10">
    <property type="entry name" value="Glutaredoxin"/>
    <property type="match status" value="1"/>
</dbReference>
<dbReference type="AlphaFoldDB" id="A0A1R2AMY4"/>
<dbReference type="InterPro" id="IPR004045">
    <property type="entry name" value="Glutathione_S-Trfase_N"/>
</dbReference>
<dbReference type="PROSITE" id="PS50405">
    <property type="entry name" value="GST_CTER"/>
    <property type="match status" value="1"/>
</dbReference>
<dbReference type="InterPro" id="IPR051369">
    <property type="entry name" value="GST_Theta"/>
</dbReference>
<dbReference type="Pfam" id="PF02798">
    <property type="entry name" value="GST_N"/>
    <property type="match status" value="1"/>
</dbReference>
<evidence type="ECO:0000313" key="6">
    <source>
        <dbReference type="Proteomes" id="UP000187209"/>
    </source>
</evidence>
<evidence type="ECO:0000256" key="1">
    <source>
        <dbReference type="ARBA" id="ARBA00004496"/>
    </source>
</evidence>
<proteinExistence type="predicted"/>